<evidence type="ECO:0000256" key="1">
    <source>
        <dbReference type="SAM" id="Phobius"/>
    </source>
</evidence>
<accession>A0ABZ1B679</accession>
<dbReference type="RefSeq" id="WP_324276687.1">
    <property type="nucleotide sequence ID" value="NZ_CP141261.1"/>
</dbReference>
<feature type="transmembrane region" description="Helical" evidence="1">
    <location>
        <begin position="20"/>
        <end position="38"/>
    </location>
</feature>
<evidence type="ECO:0000313" key="2">
    <source>
        <dbReference type="EMBL" id="WRL65363.1"/>
    </source>
</evidence>
<sequence length="120" mass="12912">MADPLPTEHRRERWEHAAEWPLTVAALIFLAAYAWPILDGDLAAPWPAVCRTATWLAWSAFAADYVVRLALSARRGHSSGRTWSTWRSSSFPCSARCGCSASSPCSPCSTGTPGSRCAGG</sequence>
<proteinExistence type="predicted"/>
<name>A0ABZ1B679_9ACTN</name>
<keyword evidence="1" id="KW-0472">Membrane</keyword>
<organism evidence="2 3">
    <name type="scientific">Blastococcus brunescens</name>
    <dbReference type="NCBI Taxonomy" id="1564165"/>
    <lineage>
        <taxon>Bacteria</taxon>
        <taxon>Bacillati</taxon>
        <taxon>Actinomycetota</taxon>
        <taxon>Actinomycetes</taxon>
        <taxon>Geodermatophilales</taxon>
        <taxon>Geodermatophilaceae</taxon>
        <taxon>Blastococcus</taxon>
    </lineage>
</organism>
<keyword evidence="1" id="KW-1133">Transmembrane helix</keyword>
<gene>
    <name evidence="2" type="ORF">U6N30_06935</name>
</gene>
<reference evidence="2 3" key="1">
    <citation type="submission" date="2023-12" db="EMBL/GenBank/DDBJ databases">
        <title>Blastococcus brunescens sp. nov., an actonobacterium isolated from sandstone collected in sahara desert.</title>
        <authorList>
            <person name="Gtari M."/>
            <person name="Ghodhbane F."/>
        </authorList>
    </citation>
    <scope>NUCLEOTIDE SEQUENCE [LARGE SCALE GENOMIC DNA]</scope>
    <source>
        <strain evidence="2 3">BMG 8361</strain>
    </source>
</reference>
<evidence type="ECO:0000313" key="3">
    <source>
        <dbReference type="Proteomes" id="UP001324287"/>
    </source>
</evidence>
<dbReference type="Proteomes" id="UP001324287">
    <property type="component" value="Chromosome"/>
</dbReference>
<keyword evidence="3" id="KW-1185">Reference proteome</keyword>
<dbReference type="EMBL" id="CP141261">
    <property type="protein sequence ID" value="WRL65363.1"/>
    <property type="molecule type" value="Genomic_DNA"/>
</dbReference>
<protein>
    <submittedName>
        <fullName evidence="2">Uncharacterized protein</fullName>
    </submittedName>
</protein>
<keyword evidence="1" id="KW-0812">Transmembrane</keyword>
<feature type="transmembrane region" description="Helical" evidence="1">
    <location>
        <begin position="53"/>
        <end position="71"/>
    </location>
</feature>